<reference evidence="4" key="4">
    <citation type="submission" date="2025-09" db="UniProtKB">
        <authorList>
            <consortium name="Ensembl"/>
        </authorList>
    </citation>
    <scope>IDENTIFICATION</scope>
</reference>
<dbReference type="Bgee" id="ENSAMXG00000031679">
    <property type="expression patterns" value="Expressed in embryo and 14 other cell types or tissues"/>
</dbReference>
<evidence type="ECO:0000256" key="1">
    <source>
        <dbReference type="ARBA" id="ARBA00008999"/>
    </source>
</evidence>
<dbReference type="OrthoDB" id="9995526at2759"/>
<evidence type="ECO:0000313" key="4">
    <source>
        <dbReference type="Ensembl" id="ENSAMXP00000040677.1"/>
    </source>
</evidence>
<dbReference type="Ensembl" id="ENSAMXT00000057496.1">
    <property type="protein sequence ID" value="ENSAMXP00000040677.1"/>
    <property type="gene ID" value="ENSAMXG00000031679.1"/>
</dbReference>
<dbReference type="InterPro" id="IPR002501">
    <property type="entry name" value="PsdUridine_synth_N"/>
</dbReference>
<sequence length="350" mass="39293">MATKAARLLSKLDGLFAVYKPPGVHWKLVRDQVETNLLTAVNAFPPPAPQYQVQFQLLSSGETSTSSDLTLTATKLPVLADHPLVTGPQYHKIRVGVGHRLDAFSSGVLVLGLGKGNNALDSLYRSHVTRDYTLEGEFGMATNDFTHTGRVIEKSTYGHVTQEKLERVLAMVQGANQKALITYSRVDLHSQEAYELAVKGMLRPQDKSPPIITGLRCLSFKPPYFKLEVQCVNETQWYLRKMLHELGLELRTTAVCTKVRRTRDGPFNMEDALLHNRWTADDIIPAVKYFRRTTRKIRKNDSYKQAVTQLDSTTEAQDQSRTNSCHLEAQEKDGSNNISAEMSADSKQWS</sequence>
<dbReference type="Pfam" id="PF01509">
    <property type="entry name" value="TruB_N"/>
    <property type="match status" value="1"/>
</dbReference>
<reference evidence="5" key="1">
    <citation type="submission" date="2013-03" db="EMBL/GenBank/DDBJ databases">
        <authorList>
            <person name="Jeffery W."/>
            <person name="Warren W."/>
            <person name="Wilson R.K."/>
        </authorList>
    </citation>
    <scope>NUCLEOTIDE SEQUENCE</scope>
    <source>
        <strain evidence="5">female</strain>
    </source>
</reference>
<dbReference type="GO" id="GO:0009982">
    <property type="term" value="F:pseudouridine synthase activity"/>
    <property type="evidence" value="ECO:0007669"/>
    <property type="project" value="InterPro"/>
</dbReference>
<dbReference type="Proteomes" id="UP000018467">
    <property type="component" value="Unassembled WGS sequence"/>
</dbReference>
<dbReference type="GeneTree" id="ENSGT00940000156773"/>
<feature type="domain" description="Pseudouridine synthase II N-terminal" evidence="3">
    <location>
        <begin position="92"/>
        <end position="235"/>
    </location>
</feature>
<evidence type="ECO:0000259" key="3">
    <source>
        <dbReference type="Pfam" id="PF01509"/>
    </source>
</evidence>
<feature type="region of interest" description="Disordered" evidence="2">
    <location>
        <begin position="308"/>
        <end position="350"/>
    </location>
</feature>
<proteinExistence type="inferred from homology"/>
<evidence type="ECO:0000313" key="5">
    <source>
        <dbReference type="Proteomes" id="UP000018467"/>
    </source>
</evidence>
<evidence type="ECO:0000256" key="2">
    <source>
        <dbReference type="SAM" id="MobiDB-lite"/>
    </source>
</evidence>
<accession>A0A3B1JE50</accession>
<dbReference type="CDD" id="cd02868">
    <property type="entry name" value="PseudoU_synth_hTruB2_like"/>
    <property type="match status" value="1"/>
</dbReference>
<organism evidence="4 5">
    <name type="scientific">Astyanax mexicanus</name>
    <name type="common">Blind cave fish</name>
    <name type="synonym">Astyanax fasciatus mexicanus</name>
    <dbReference type="NCBI Taxonomy" id="7994"/>
    <lineage>
        <taxon>Eukaryota</taxon>
        <taxon>Metazoa</taxon>
        <taxon>Chordata</taxon>
        <taxon>Craniata</taxon>
        <taxon>Vertebrata</taxon>
        <taxon>Euteleostomi</taxon>
        <taxon>Actinopterygii</taxon>
        <taxon>Neopterygii</taxon>
        <taxon>Teleostei</taxon>
        <taxon>Ostariophysi</taxon>
        <taxon>Characiformes</taxon>
        <taxon>Characoidei</taxon>
        <taxon>Acestrorhamphidae</taxon>
        <taxon>Acestrorhamphinae</taxon>
        <taxon>Astyanax</taxon>
    </lineage>
</organism>
<dbReference type="InterPro" id="IPR039048">
    <property type="entry name" value="Trub2"/>
</dbReference>
<dbReference type="GO" id="GO:0001522">
    <property type="term" value="P:pseudouridine synthesis"/>
    <property type="evidence" value="ECO:0007669"/>
    <property type="project" value="InterPro"/>
</dbReference>
<dbReference type="PANTHER" id="PTHR13195">
    <property type="entry name" value="PSEUDOURIDINE SYNTHASE-RELATED"/>
    <property type="match status" value="1"/>
</dbReference>
<protein>
    <submittedName>
        <fullName evidence="4">TruB pseudouridine synthase family member 2</fullName>
    </submittedName>
</protein>
<dbReference type="STRING" id="7994.ENSAMXP00000040677"/>
<feature type="compositionally biased region" description="Polar residues" evidence="2">
    <location>
        <begin position="335"/>
        <end position="350"/>
    </location>
</feature>
<dbReference type="PANTHER" id="PTHR13195:SF0">
    <property type="entry name" value="PSEUDOURIDYLATE SYNTHASE TRUB2, MITOCHONDRIAL"/>
    <property type="match status" value="1"/>
</dbReference>
<dbReference type="AlphaFoldDB" id="A0A3B1JE50"/>
<dbReference type="GO" id="GO:0003723">
    <property type="term" value="F:RNA binding"/>
    <property type="evidence" value="ECO:0007669"/>
    <property type="project" value="InterPro"/>
</dbReference>
<dbReference type="GO" id="GO:0006396">
    <property type="term" value="P:RNA processing"/>
    <property type="evidence" value="ECO:0007669"/>
    <property type="project" value="InterPro"/>
</dbReference>
<dbReference type="InterPro" id="IPR020103">
    <property type="entry name" value="PsdUridine_synth_cat_dom_sf"/>
</dbReference>
<reference evidence="4" key="3">
    <citation type="submission" date="2025-08" db="UniProtKB">
        <authorList>
            <consortium name="Ensembl"/>
        </authorList>
    </citation>
    <scope>IDENTIFICATION</scope>
</reference>
<dbReference type="Gene3D" id="3.30.2350.10">
    <property type="entry name" value="Pseudouridine synthase"/>
    <property type="match status" value="1"/>
</dbReference>
<comment type="similarity">
    <text evidence="1">Belongs to the pseudouridine synthase TruB family.</text>
</comment>
<name>A0A3B1JE50_ASTMX</name>
<dbReference type="InParanoid" id="A0A3B1JE50"/>
<keyword evidence="5" id="KW-1185">Reference proteome</keyword>
<dbReference type="SUPFAM" id="SSF55120">
    <property type="entry name" value="Pseudouridine synthase"/>
    <property type="match status" value="1"/>
</dbReference>
<reference evidence="5" key="2">
    <citation type="journal article" date="2014" name="Nat. Commun.">
        <title>The cavefish genome reveals candidate genes for eye loss.</title>
        <authorList>
            <person name="McGaugh S.E."/>
            <person name="Gross J.B."/>
            <person name="Aken B."/>
            <person name="Blin M."/>
            <person name="Borowsky R."/>
            <person name="Chalopin D."/>
            <person name="Hinaux H."/>
            <person name="Jeffery W.R."/>
            <person name="Keene A."/>
            <person name="Ma L."/>
            <person name="Minx P."/>
            <person name="Murphy D."/>
            <person name="O'Quin K.E."/>
            <person name="Retaux S."/>
            <person name="Rohner N."/>
            <person name="Searle S.M."/>
            <person name="Stahl B.A."/>
            <person name="Tabin C."/>
            <person name="Volff J.N."/>
            <person name="Yoshizawa M."/>
            <person name="Warren W.C."/>
        </authorList>
    </citation>
    <scope>NUCLEOTIDE SEQUENCE [LARGE SCALE GENOMIC DNA]</scope>
    <source>
        <strain evidence="5">female</strain>
    </source>
</reference>
<feature type="compositionally biased region" description="Polar residues" evidence="2">
    <location>
        <begin position="308"/>
        <end position="325"/>
    </location>
</feature>